<dbReference type="KEGG" id="boe:106318373"/>
<dbReference type="PANTHER" id="PTHR31903">
    <property type="entry name" value="F12F1.11-RELATED"/>
    <property type="match status" value="1"/>
</dbReference>
<feature type="region of interest" description="Disordered" evidence="1">
    <location>
        <begin position="184"/>
        <end position="210"/>
    </location>
</feature>
<dbReference type="AlphaFoldDB" id="A0A0D3EFV9"/>
<feature type="compositionally biased region" description="Pro residues" evidence="1">
    <location>
        <begin position="11"/>
        <end position="22"/>
    </location>
</feature>
<protein>
    <submittedName>
        <fullName evidence="2">Uncharacterized protein</fullName>
    </submittedName>
</protein>
<dbReference type="STRING" id="109376.A0A0D3EFV9"/>
<dbReference type="PANTHER" id="PTHR31903:SF19">
    <property type="match status" value="1"/>
</dbReference>
<dbReference type="EnsemblPlants" id="Bo9g169060.1">
    <property type="protein sequence ID" value="Bo9g169060.1"/>
    <property type="gene ID" value="Bo9g169060"/>
</dbReference>
<dbReference type="GeneID" id="106318373"/>
<evidence type="ECO:0000313" key="3">
    <source>
        <dbReference type="Proteomes" id="UP000032141"/>
    </source>
</evidence>
<dbReference type="Proteomes" id="UP000032141">
    <property type="component" value="Chromosome C9"/>
</dbReference>
<keyword evidence="3" id="KW-1185">Reference proteome</keyword>
<feature type="compositionally biased region" description="Basic residues" evidence="1">
    <location>
        <begin position="146"/>
        <end position="159"/>
    </location>
</feature>
<dbReference type="eggNOG" id="ENOG502RYTJ">
    <property type="taxonomic scope" value="Eukaryota"/>
</dbReference>
<dbReference type="OMA" id="MFPDIMG"/>
<evidence type="ECO:0000256" key="1">
    <source>
        <dbReference type="SAM" id="MobiDB-lite"/>
    </source>
</evidence>
<dbReference type="OrthoDB" id="1937859at2759"/>
<feature type="compositionally biased region" description="Basic and acidic residues" evidence="1">
    <location>
        <begin position="161"/>
        <end position="171"/>
    </location>
</feature>
<reference evidence="2 3" key="1">
    <citation type="journal article" date="2014" name="Genome Biol.">
        <title>Transcriptome and methylome profiling reveals relics of genome dominance in the mesopolyploid Brassica oleracea.</title>
        <authorList>
            <person name="Parkin I.A."/>
            <person name="Koh C."/>
            <person name="Tang H."/>
            <person name="Robinson S.J."/>
            <person name="Kagale S."/>
            <person name="Clarke W.E."/>
            <person name="Town C.D."/>
            <person name="Nixon J."/>
            <person name="Krishnakumar V."/>
            <person name="Bidwell S.L."/>
            <person name="Denoeud F."/>
            <person name="Belcram H."/>
            <person name="Links M.G."/>
            <person name="Just J."/>
            <person name="Clarke C."/>
            <person name="Bender T."/>
            <person name="Huebert T."/>
            <person name="Mason A.S."/>
            <person name="Pires J.C."/>
            <person name="Barker G."/>
            <person name="Moore J."/>
            <person name="Walley P.G."/>
            <person name="Manoli S."/>
            <person name="Batley J."/>
            <person name="Edwards D."/>
            <person name="Nelson M.N."/>
            <person name="Wang X."/>
            <person name="Paterson A.H."/>
            <person name="King G."/>
            <person name="Bancroft I."/>
            <person name="Chalhoub B."/>
            <person name="Sharpe A.G."/>
        </authorList>
    </citation>
    <scope>NUCLEOTIDE SEQUENCE</scope>
    <source>
        <strain evidence="2 3">cv. TO1000</strain>
    </source>
</reference>
<feature type="region of interest" description="Disordered" evidence="1">
    <location>
        <begin position="136"/>
        <end position="171"/>
    </location>
</feature>
<sequence>MKMKKKGKVYPSPPPPTQPPQPSSSSSSHYLDEDHSLSVLRLLPATILVLVTVLSAEDREVLAYLITRGTATISVDSNKKKATKKKNKSSRNHKPPVFDCECFDCYTSYWLRWDSSPNRELIHDIIEAFENHHLATGGEDSAASRNKSKRGKKKEKPGRRGGGDKDEKKPVVEVEPVIETAVLESHVSSPDNPPGRLSEAEVTGEDVEEEDVEEEVVNGEEEESAVVLPAAAASGHKGLARKVLPDVLGLFNSSFWRLWNPNA</sequence>
<proteinExistence type="predicted"/>
<feature type="region of interest" description="Disordered" evidence="1">
    <location>
        <begin position="1"/>
        <end position="30"/>
    </location>
</feature>
<reference evidence="2" key="2">
    <citation type="submission" date="2015-03" db="UniProtKB">
        <authorList>
            <consortium name="EnsemblPlants"/>
        </authorList>
    </citation>
    <scope>IDENTIFICATION</scope>
</reference>
<dbReference type="Gramene" id="Bo9g169060.1">
    <property type="protein sequence ID" value="Bo9g169060.1"/>
    <property type="gene ID" value="Bo9g169060"/>
</dbReference>
<dbReference type="RefSeq" id="XP_013611772.1">
    <property type="nucleotide sequence ID" value="XM_013756318.1"/>
</dbReference>
<evidence type="ECO:0000313" key="2">
    <source>
        <dbReference type="EnsemblPlants" id="Bo9g169060.1"/>
    </source>
</evidence>
<organism evidence="2 3">
    <name type="scientific">Brassica oleracea var. oleracea</name>
    <dbReference type="NCBI Taxonomy" id="109376"/>
    <lineage>
        <taxon>Eukaryota</taxon>
        <taxon>Viridiplantae</taxon>
        <taxon>Streptophyta</taxon>
        <taxon>Embryophyta</taxon>
        <taxon>Tracheophyta</taxon>
        <taxon>Spermatophyta</taxon>
        <taxon>Magnoliopsida</taxon>
        <taxon>eudicotyledons</taxon>
        <taxon>Gunneridae</taxon>
        <taxon>Pentapetalae</taxon>
        <taxon>rosids</taxon>
        <taxon>malvids</taxon>
        <taxon>Brassicales</taxon>
        <taxon>Brassicaceae</taxon>
        <taxon>Brassiceae</taxon>
        <taxon>Brassica</taxon>
    </lineage>
</organism>
<accession>A0A0D3EFV9</accession>
<dbReference type="HOGENOM" id="CLU_073196_2_0_1"/>
<name>A0A0D3EFV9_BRAOL</name>